<dbReference type="EMBL" id="LSYV01000048">
    <property type="protein sequence ID" value="KXZ46060.1"/>
    <property type="molecule type" value="Genomic_DNA"/>
</dbReference>
<dbReference type="SUPFAM" id="SSF48403">
    <property type="entry name" value="Ankyrin repeat"/>
    <property type="match status" value="1"/>
</dbReference>
<keyword evidence="2" id="KW-1185">Reference proteome</keyword>
<sequence length="478" mass="51559">MVQQQPAANPMPHHWSFRVWPQLLPELAERIVDGLSHNEVSGTLRHLNKATSEHFSGPQHTTIQLSEPVPPHAFAAQWLTPGATRGLKLDQRRKLVCLVAASGVLPNMEVALQAAGFVGAVAAAFMAAAGAGQLPMCQWLWGYSSSCAGTPLDAYSAEDALNAAAGGGHRHVCEWLLVADFDALRERTMYAALRGGHADLAEWLLQSDPTLIGSTYVYLCNVAHGCDLPSLKRAWLRFGPSLGLDRKAAVLNYAAGSPMPGWAAKVEWLEAQGCTYSPDAAVYAAVQPDHGEALTRLTWLLEKRHGHLHVLAWLLDTLGPAAVVLNAELFAAAAKSGNMELLAWLRQRGCAWDFGAYSGAAEAGWVAALEWLAEQGCPMEESGQPYINACRNGDLATLRCLRRLGVPWGPDDGSVFLAAAKGHTHMGAAQLPLLRWLLEEGCPVDNEAVEEEVEDEEVLRLVREHLAFGSPSSARDDG</sequence>
<reference evidence="2" key="1">
    <citation type="journal article" date="2016" name="Nat. Commun.">
        <title>The Gonium pectorale genome demonstrates co-option of cell cycle regulation during the evolution of multicellularity.</title>
        <authorList>
            <person name="Hanschen E.R."/>
            <person name="Marriage T.N."/>
            <person name="Ferris P.J."/>
            <person name="Hamaji T."/>
            <person name="Toyoda A."/>
            <person name="Fujiyama A."/>
            <person name="Neme R."/>
            <person name="Noguchi H."/>
            <person name="Minakuchi Y."/>
            <person name="Suzuki M."/>
            <person name="Kawai-Toyooka H."/>
            <person name="Smith D.R."/>
            <person name="Sparks H."/>
            <person name="Anderson J."/>
            <person name="Bakaric R."/>
            <person name="Luria V."/>
            <person name="Karger A."/>
            <person name="Kirschner M.W."/>
            <person name="Durand P.M."/>
            <person name="Michod R.E."/>
            <person name="Nozaki H."/>
            <person name="Olson B.J."/>
        </authorList>
    </citation>
    <scope>NUCLEOTIDE SEQUENCE [LARGE SCALE GENOMIC DNA]</scope>
    <source>
        <strain evidence="2">NIES-2863</strain>
    </source>
</reference>
<comment type="caution">
    <text evidence="1">The sequence shown here is derived from an EMBL/GenBank/DDBJ whole genome shotgun (WGS) entry which is preliminary data.</text>
</comment>
<dbReference type="InterPro" id="IPR036770">
    <property type="entry name" value="Ankyrin_rpt-contain_sf"/>
</dbReference>
<accession>A0A150G9N4</accession>
<dbReference type="GO" id="GO:0046513">
    <property type="term" value="P:ceramide biosynthetic process"/>
    <property type="evidence" value="ECO:0007669"/>
    <property type="project" value="TreeGrafter"/>
</dbReference>
<gene>
    <name evidence="1" type="ORF">GPECTOR_47g335</name>
</gene>
<protein>
    <submittedName>
        <fullName evidence="1">Uncharacterized protein</fullName>
    </submittedName>
</protein>
<dbReference type="GO" id="GO:0016020">
    <property type="term" value="C:membrane"/>
    <property type="evidence" value="ECO:0007669"/>
    <property type="project" value="TreeGrafter"/>
</dbReference>
<evidence type="ECO:0000313" key="1">
    <source>
        <dbReference type="EMBL" id="KXZ46060.1"/>
    </source>
</evidence>
<dbReference type="SUPFAM" id="SSF140860">
    <property type="entry name" value="Pseudo ankyrin repeat-like"/>
    <property type="match status" value="1"/>
</dbReference>
<dbReference type="GO" id="GO:0030149">
    <property type="term" value="P:sphingolipid catabolic process"/>
    <property type="evidence" value="ECO:0007669"/>
    <property type="project" value="TreeGrafter"/>
</dbReference>
<dbReference type="Proteomes" id="UP000075714">
    <property type="component" value="Unassembled WGS sequence"/>
</dbReference>
<dbReference type="PANTHER" id="PTHR12393:SF6">
    <property type="entry name" value="SPHINGOMYELIN PHOSPHODIESTERASE 2"/>
    <property type="match status" value="1"/>
</dbReference>
<dbReference type="GO" id="GO:0004620">
    <property type="term" value="F:phospholipase activity"/>
    <property type="evidence" value="ECO:0007669"/>
    <property type="project" value="TreeGrafter"/>
</dbReference>
<dbReference type="Gene3D" id="1.25.40.20">
    <property type="entry name" value="Ankyrin repeat-containing domain"/>
    <property type="match status" value="2"/>
</dbReference>
<organism evidence="1 2">
    <name type="scientific">Gonium pectorale</name>
    <name type="common">Green alga</name>
    <dbReference type="NCBI Taxonomy" id="33097"/>
    <lineage>
        <taxon>Eukaryota</taxon>
        <taxon>Viridiplantae</taxon>
        <taxon>Chlorophyta</taxon>
        <taxon>core chlorophytes</taxon>
        <taxon>Chlorophyceae</taxon>
        <taxon>CS clade</taxon>
        <taxon>Chlamydomonadales</taxon>
        <taxon>Volvocaceae</taxon>
        <taxon>Gonium</taxon>
    </lineage>
</organism>
<name>A0A150G9N4_GONPE</name>
<proteinExistence type="predicted"/>
<evidence type="ECO:0000313" key="2">
    <source>
        <dbReference type="Proteomes" id="UP000075714"/>
    </source>
</evidence>
<dbReference type="PANTHER" id="PTHR12393">
    <property type="entry name" value="SPHINGOMYELIN PHOSPHODIESTERASE RELATED"/>
    <property type="match status" value="1"/>
</dbReference>
<dbReference type="GO" id="GO:0071944">
    <property type="term" value="C:cell periphery"/>
    <property type="evidence" value="ECO:0007669"/>
    <property type="project" value="TreeGrafter"/>
</dbReference>
<dbReference type="AlphaFoldDB" id="A0A150G9N4"/>
<dbReference type="GO" id="GO:0005783">
    <property type="term" value="C:endoplasmic reticulum"/>
    <property type="evidence" value="ECO:0007669"/>
    <property type="project" value="TreeGrafter"/>
</dbReference>